<dbReference type="KEGG" id="mech:Q9L42_014140"/>
<evidence type="ECO:0000313" key="3">
    <source>
        <dbReference type="Proteomes" id="UP001225378"/>
    </source>
</evidence>
<proteinExistence type="predicted"/>
<protein>
    <recommendedName>
        <fullName evidence="4">Transposase</fullName>
    </recommendedName>
</protein>
<dbReference type="EMBL" id="CP157743">
    <property type="protein sequence ID" value="XBS19494.1"/>
    <property type="molecule type" value="Genomic_DNA"/>
</dbReference>
<dbReference type="EMBL" id="CP157743">
    <property type="protein sequence ID" value="XBS19195.1"/>
    <property type="molecule type" value="Genomic_DNA"/>
</dbReference>
<accession>A0AAU7NQD7</accession>
<evidence type="ECO:0000313" key="2">
    <source>
        <dbReference type="EMBL" id="XBS19494.1"/>
    </source>
</evidence>
<dbReference type="RefSeq" id="WP_349431165.1">
    <property type="nucleotide sequence ID" value="NZ_CP157743.1"/>
</dbReference>
<reference evidence="1 3" key="1">
    <citation type="journal article" date="2024" name="Microbiology">
        <title>Methylomarinum rosea sp. nov., a novel halophilic methanotrophic bacterium from the hypersaline Lake Elton.</title>
        <authorList>
            <person name="Suleimanov R.Z."/>
            <person name="Oshkin I.Y."/>
            <person name="Danilova O.V."/>
            <person name="Suzina N.E."/>
            <person name="Dedysh S.N."/>
        </authorList>
    </citation>
    <scope>NUCLEOTIDE SEQUENCE [LARGE SCALE GENOMIC DNA]</scope>
    <source>
        <strain evidence="1 3">Ch1-1</strain>
    </source>
</reference>
<evidence type="ECO:0008006" key="4">
    <source>
        <dbReference type="Google" id="ProtNLM"/>
    </source>
</evidence>
<name>A0AAU7NQD7_9GAMM</name>
<keyword evidence="3" id="KW-1185">Reference proteome</keyword>
<dbReference type="KEGG" id="mech:Q9L42_012545"/>
<dbReference type="AlphaFoldDB" id="A0AAU7NQD7"/>
<evidence type="ECO:0000313" key="1">
    <source>
        <dbReference type="EMBL" id="XBS19195.1"/>
    </source>
</evidence>
<organism evidence="1 3">
    <name type="scientific">Methylomarinum roseum</name>
    <dbReference type="NCBI Taxonomy" id="3067653"/>
    <lineage>
        <taxon>Bacteria</taxon>
        <taxon>Pseudomonadati</taxon>
        <taxon>Pseudomonadota</taxon>
        <taxon>Gammaproteobacteria</taxon>
        <taxon>Methylococcales</taxon>
        <taxon>Methylococcaceae</taxon>
        <taxon>Methylomarinum</taxon>
    </lineage>
</organism>
<sequence length="61" mass="6555">MIAEQKETAKIKGQVAPFQSKLTQAAELLIAVAGHFASTPMLAVTDSWFGNQGYGSRCAKR</sequence>
<dbReference type="Proteomes" id="UP001225378">
    <property type="component" value="Chromosome"/>
</dbReference>
<gene>
    <name evidence="1" type="ORF">Q9L42_012545</name>
    <name evidence="2" type="ORF">Q9L42_014140</name>
</gene>